<dbReference type="HOGENOM" id="CLU_044183_0_0_3"/>
<evidence type="ECO:0000256" key="1">
    <source>
        <dbReference type="SAM" id="MobiDB-lite"/>
    </source>
</evidence>
<feature type="region of interest" description="Disordered" evidence="1">
    <location>
        <begin position="1"/>
        <end position="20"/>
    </location>
</feature>
<dbReference type="SUPFAM" id="SSF53098">
    <property type="entry name" value="Ribonuclease H-like"/>
    <property type="match status" value="1"/>
</dbReference>
<dbReference type="AlphaFoldDB" id="K9TF63"/>
<dbReference type="InterPro" id="IPR038720">
    <property type="entry name" value="YprB_RNase_H-like_dom"/>
</dbReference>
<evidence type="ECO:0000313" key="3">
    <source>
        <dbReference type="EMBL" id="AFY81512.1"/>
    </source>
</evidence>
<dbReference type="KEGG" id="oac:Oscil6304_1838"/>
<accession>K9TF63</accession>
<dbReference type="EMBL" id="CP003607">
    <property type="protein sequence ID" value="AFY81512.1"/>
    <property type="molecule type" value="Genomic_DNA"/>
</dbReference>
<dbReference type="NCBIfam" id="TIGR03491">
    <property type="entry name" value="TM0106 family RecB-like putative nuclease"/>
    <property type="match status" value="1"/>
</dbReference>
<proteinExistence type="predicted"/>
<sequence>MRRFFPTEEPTEGGQGWTPTDLADRPCLGIPNRPPHCSFTRVFSPTDSWYVKDMLLTDNLFFDYQRCARLSFLNLYGNGTHPEPPSDFATKLKRDSEVYRHNVLAEYPAQRPNYPYGDWVKGAEATVALMQQGIDRIDHGILMTPGPQGVTLMSRPDLLIRKPGASVYGNWSYIPVDIRFSKRPKAQHQIMAAFHALVLAGVQGAWPQDAWLVCREKGEYWVNLERYVPQMQKVLDPCIKMLTSRQEPEVFMARHPCSMCHWQSDCYAIAQETQHLSLLPGVTPIRYQQLKQLNLTQLESLAHADLLTLAEGLVEVCNNQYEPETLARDLILQAKATLNNQAIALPQALPFSLKSLPVSPVELYFDIEAQPELDLDFLLGVLVVDRRNLAPGEAPIQKFHAFLAESPDEECQIWEQFLELIWTYPIAPIFHFCDYEIQTLKKLARRYHTPPHRWKVILNRFVDIHKLVTKSVVMPVENYALKSIARSLGFEWQNALASGAQCVVWYDRWLETGDRHYLDLILTYNEDDCIATFVVKDWLVNFSRNLPST</sequence>
<protein>
    <submittedName>
        <fullName evidence="3">RecB family nuclease, putative, TM0106 family</fullName>
    </submittedName>
</protein>
<dbReference type="Proteomes" id="UP000010367">
    <property type="component" value="Chromosome"/>
</dbReference>
<evidence type="ECO:0000259" key="2">
    <source>
        <dbReference type="Pfam" id="PF13482"/>
    </source>
</evidence>
<name>K9TF63_9CYAN</name>
<dbReference type="InterPro" id="IPR012337">
    <property type="entry name" value="RNaseH-like_sf"/>
</dbReference>
<feature type="domain" description="YprB ribonuclease H-like" evidence="2">
    <location>
        <begin position="363"/>
        <end position="540"/>
    </location>
</feature>
<evidence type="ECO:0000313" key="4">
    <source>
        <dbReference type="Proteomes" id="UP000010367"/>
    </source>
</evidence>
<dbReference type="STRING" id="56110.Oscil6304_1838"/>
<dbReference type="PATRIC" id="fig|56110.3.peg.2192"/>
<dbReference type="InterPro" id="IPR019993">
    <property type="entry name" value="RecB_nuclease_TM0106_put"/>
</dbReference>
<dbReference type="eggNOG" id="COG2251">
    <property type="taxonomic scope" value="Bacteria"/>
</dbReference>
<dbReference type="Pfam" id="PF13482">
    <property type="entry name" value="RNase_H_2"/>
    <property type="match status" value="1"/>
</dbReference>
<dbReference type="InParanoid" id="K9TF63"/>
<organism evidence="3 4">
    <name type="scientific">Oscillatoria acuminata PCC 6304</name>
    <dbReference type="NCBI Taxonomy" id="56110"/>
    <lineage>
        <taxon>Bacteria</taxon>
        <taxon>Bacillati</taxon>
        <taxon>Cyanobacteriota</taxon>
        <taxon>Cyanophyceae</taxon>
        <taxon>Oscillatoriophycideae</taxon>
        <taxon>Oscillatoriales</taxon>
        <taxon>Oscillatoriaceae</taxon>
        <taxon>Oscillatoria</taxon>
    </lineage>
</organism>
<keyword evidence="4" id="KW-1185">Reference proteome</keyword>
<gene>
    <name evidence="3" type="ORF">Oscil6304_1838</name>
</gene>
<reference evidence="3 4" key="1">
    <citation type="submission" date="2012-06" db="EMBL/GenBank/DDBJ databases">
        <title>Finished chromosome of genome of Oscillatoria acuminata PCC 6304.</title>
        <authorList>
            <consortium name="US DOE Joint Genome Institute"/>
            <person name="Gugger M."/>
            <person name="Coursin T."/>
            <person name="Rippka R."/>
            <person name="Tandeau De Marsac N."/>
            <person name="Huntemann M."/>
            <person name="Wei C.-L."/>
            <person name="Han J."/>
            <person name="Detter J.C."/>
            <person name="Han C."/>
            <person name="Tapia R."/>
            <person name="Davenport K."/>
            <person name="Daligault H."/>
            <person name="Erkkila T."/>
            <person name="Gu W."/>
            <person name="Munk A.C.C."/>
            <person name="Teshima H."/>
            <person name="Xu Y."/>
            <person name="Chain P."/>
            <person name="Chen A."/>
            <person name="Krypides N."/>
            <person name="Mavromatis K."/>
            <person name="Markowitz V."/>
            <person name="Szeto E."/>
            <person name="Ivanova N."/>
            <person name="Mikhailova N."/>
            <person name="Ovchinnikova G."/>
            <person name="Pagani I."/>
            <person name="Pati A."/>
            <person name="Goodwin L."/>
            <person name="Peters L."/>
            <person name="Pitluck S."/>
            <person name="Woyke T."/>
            <person name="Kerfeld C."/>
        </authorList>
    </citation>
    <scope>NUCLEOTIDE SEQUENCE [LARGE SCALE GENOMIC DNA]</scope>
    <source>
        <strain evidence="3 4">PCC 6304</strain>
    </source>
</reference>